<dbReference type="EMBL" id="WKJJ01000013">
    <property type="protein sequence ID" value="MRV74132.1"/>
    <property type="molecule type" value="Genomic_DNA"/>
</dbReference>
<proteinExistence type="predicted"/>
<evidence type="ECO:0008006" key="4">
    <source>
        <dbReference type="Google" id="ProtNLM"/>
    </source>
</evidence>
<dbReference type="AlphaFoldDB" id="A0A7X2LVJ8"/>
<evidence type="ECO:0000313" key="2">
    <source>
        <dbReference type="EMBL" id="MRV74132.1"/>
    </source>
</evidence>
<name>A0A7X2LVJ8_9BURK</name>
<reference evidence="2 3" key="1">
    <citation type="submission" date="2019-11" db="EMBL/GenBank/DDBJ databases">
        <title>Novel species isolated from a subtropical stream in China.</title>
        <authorList>
            <person name="Lu H."/>
        </authorList>
    </citation>
    <scope>NUCLEOTIDE SEQUENCE [LARGE SCALE GENOMIC DNA]</scope>
    <source>
        <strain evidence="2 3">FT92W</strain>
    </source>
</reference>
<feature type="compositionally biased region" description="Low complexity" evidence="1">
    <location>
        <begin position="29"/>
        <end position="40"/>
    </location>
</feature>
<dbReference type="Proteomes" id="UP000446768">
    <property type="component" value="Unassembled WGS sequence"/>
</dbReference>
<feature type="region of interest" description="Disordered" evidence="1">
    <location>
        <begin position="1"/>
        <end position="100"/>
    </location>
</feature>
<feature type="compositionally biased region" description="Basic and acidic residues" evidence="1">
    <location>
        <begin position="128"/>
        <end position="138"/>
    </location>
</feature>
<protein>
    <recommendedName>
        <fullName evidence="4">Chemotaxis protein</fullName>
    </recommendedName>
</protein>
<sequence length="147" mass="14957">MSGNSTLDPDNFPSTPDRSLGRGHGTGALGPSDSSDSGSDVQGGSGLAQQVDTGLTQGTNEDTEMGTAHGTAGPDLGDADLDSDTDAGGTGERAAAGRDAVMRDGYDIGVDHIETMPMTDSDDDELDEVRGDLREDMRNGAGKRGTP</sequence>
<comment type="caution">
    <text evidence="2">The sequence shown here is derived from an EMBL/GenBank/DDBJ whole genome shotgun (WGS) entry which is preliminary data.</text>
</comment>
<feature type="compositionally biased region" description="Polar residues" evidence="1">
    <location>
        <begin position="47"/>
        <end position="60"/>
    </location>
</feature>
<evidence type="ECO:0000313" key="3">
    <source>
        <dbReference type="Proteomes" id="UP000446768"/>
    </source>
</evidence>
<dbReference type="RefSeq" id="WP_154377413.1">
    <property type="nucleotide sequence ID" value="NZ_WKJJ01000013.1"/>
</dbReference>
<accession>A0A7X2LVJ8</accession>
<feature type="region of interest" description="Disordered" evidence="1">
    <location>
        <begin position="113"/>
        <end position="147"/>
    </location>
</feature>
<feature type="compositionally biased region" description="Polar residues" evidence="1">
    <location>
        <begin position="1"/>
        <end position="17"/>
    </location>
</feature>
<evidence type="ECO:0000256" key="1">
    <source>
        <dbReference type="SAM" id="MobiDB-lite"/>
    </source>
</evidence>
<gene>
    <name evidence="2" type="ORF">GJ700_20700</name>
</gene>
<keyword evidence="3" id="KW-1185">Reference proteome</keyword>
<organism evidence="2 3">
    <name type="scientific">Pseudoduganella rivuli</name>
    <dbReference type="NCBI Taxonomy" id="2666085"/>
    <lineage>
        <taxon>Bacteria</taxon>
        <taxon>Pseudomonadati</taxon>
        <taxon>Pseudomonadota</taxon>
        <taxon>Betaproteobacteria</taxon>
        <taxon>Burkholderiales</taxon>
        <taxon>Oxalobacteraceae</taxon>
        <taxon>Telluria group</taxon>
        <taxon>Pseudoduganella</taxon>
    </lineage>
</organism>